<comment type="caution">
    <text evidence="1">The sequence shown here is derived from an EMBL/GenBank/DDBJ whole genome shotgun (WGS) entry which is preliminary data.</text>
</comment>
<dbReference type="AlphaFoldDB" id="A0AAV9XAY4"/>
<dbReference type="EMBL" id="JAVHJO010000007">
    <property type="protein sequence ID" value="KAK6539083.1"/>
    <property type="molecule type" value="Genomic_DNA"/>
</dbReference>
<dbReference type="Proteomes" id="UP001365542">
    <property type="component" value="Unassembled WGS sequence"/>
</dbReference>
<keyword evidence="2" id="KW-1185">Reference proteome</keyword>
<organism evidence="1 2">
    <name type="scientific">Orbilia ellipsospora</name>
    <dbReference type="NCBI Taxonomy" id="2528407"/>
    <lineage>
        <taxon>Eukaryota</taxon>
        <taxon>Fungi</taxon>
        <taxon>Dikarya</taxon>
        <taxon>Ascomycota</taxon>
        <taxon>Pezizomycotina</taxon>
        <taxon>Orbiliomycetes</taxon>
        <taxon>Orbiliales</taxon>
        <taxon>Orbiliaceae</taxon>
        <taxon>Orbilia</taxon>
    </lineage>
</organism>
<reference evidence="1 2" key="1">
    <citation type="submission" date="2019-10" db="EMBL/GenBank/DDBJ databases">
        <authorList>
            <person name="Palmer J.M."/>
        </authorList>
    </citation>
    <scope>NUCLEOTIDE SEQUENCE [LARGE SCALE GENOMIC DNA]</scope>
    <source>
        <strain evidence="1 2">TWF694</strain>
    </source>
</reference>
<name>A0AAV9XAY4_9PEZI</name>
<proteinExistence type="predicted"/>
<evidence type="ECO:0000313" key="2">
    <source>
        <dbReference type="Proteomes" id="UP001365542"/>
    </source>
</evidence>
<sequence length="346" mass="38915">MLGFDLNYIDTDQIQFIEPRALNPHDETGVFHNIHSEAAGLHHPHPLAQTIDPPFMVPVQNDGFWNNTNHLITTDISPLVDGSSLYHPEQDSEEQSLISSEWINTVTELNARLYTQYKASKSSRNKAKRCGRPGAVSGQVAQEPFPVDQTFVLSQQLLDIYNQVRPSTGYGYSFSTRVSTEDTSLDGRVTKSTGSTRNVNRFEEMPKRFPIPQDSGSLLLLLSCRVRLLYIYQNLLTHIQHNIREGKPSQPYESPSHGQVHALRMGEFSLEASPKLQAAITLQAMEYFLGHLQEEGPAETQKIPTKPSQNSSEILQDHIADITLREIQNIEAETLVAIRRVKCLVS</sequence>
<gene>
    <name evidence="1" type="ORF">TWF694_010623</name>
</gene>
<protein>
    <submittedName>
        <fullName evidence="1">Uncharacterized protein</fullName>
    </submittedName>
</protein>
<accession>A0AAV9XAY4</accession>
<evidence type="ECO:0000313" key="1">
    <source>
        <dbReference type="EMBL" id="KAK6539083.1"/>
    </source>
</evidence>